<sequence length="121" mass="13587">MTDKVEELIEITALVIEVVGILVMVIGTFLALGRYAFKLQGENIRSFQKIREELGRAILLGLEILIAADIIATVVYGAEMEQILNLGLIILIRTFLSFTLEVEIEGKLPWKQEKNRTTGQK</sequence>
<evidence type="ECO:0000313" key="3">
    <source>
        <dbReference type="Proteomes" id="UP000190235"/>
    </source>
</evidence>
<dbReference type="Proteomes" id="UP000190235">
    <property type="component" value="Chromosome I"/>
</dbReference>
<protein>
    <submittedName>
        <fullName evidence="2">Uncharacterized membrane protein</fullName>
    </submittedName>
</protein>
<accession>A0A1M7KEH6</accession>
<name>A0A1M7KEH6_9FLAO</name>
<organism evidence="2 3">
    <name type="scientific">Salegentibacter salegens</name>
    <dbReference type="NCBI Taxonomy" id="143223"/>
    <lineage>
        <taxon>Bacteria</taxon>
        <taxon>Pseudomonadati</taxon>
        <taxon>Bacteroidota</taxon>
        <taxon>Flavobacteriia</taxon>
        <taxon>Flavobacteriales</taxon>
        <taxon>Flavobacteriaceae</taxon>
        <taxon>Salegentibacter</taxon>
    </lineage>
</organism>
<dbReference type="STRING" id="143223.SAMN05878281_1379"/>
<keyword evidence="1" id="KW-0812">Transmembrane</keyword>
<dbReference type="InterPro" id="IPR012427">
    <property type="entry name" value="DUF1622"/>
</dbReference>
<dbReference type="Pfam" id="PF07784">
    <property type="entry name" value="DUF1622"/>
    <property type="match status" value="1"/>
</dbReference>
<dbReference type="PANTHER" id="PTHR38468">
    <property type="entry name" value="SLL0939 PROTEIN"/>
    <property type="match status" value="1"/>
</dbReference>
<proteinExistence type="predicted"/>
<dbReference type="RefSeq" id="WP_079734570.1">
    <property type="nucleotide sequence ID" value="NZ_LT670848.1"/>
</dbReference>
<keyword evidence="1" id="KW-1133">Transmembrane helix</keyword>
<evidence type="ECO:0000256" key="1">
    <source>
        <dbReference type="SAM" id="Phobius"/>
    </source>
</evidence>
<feature type="transmembrane region" description="Helical" evidence="1">
    <location>
        <begin position="12"/>
        <end position="37"/>
    </location>
</feature>
<dbReference type="PANTHER" id="PTHR38468:SF1">
    <property type="entry name" value="SLL0939 PROTEIN"/>
    <property type="match status" value="1"/>
</dbReference>
<dbReference type="AlphaFoldDB" id="A0A1M7KEH6"/>
<reference evidence="3" key="1">
    <citation type="submission" date="2016-11" db="EMBL/GenBank/DDBJ databases">
        <authorList>
            <person name="Varghese N."/>
            <person name="Submissions S."/>
        </authorList>
    </citation>
    <scope>NUCLEOTIDE SEQUENCE [LARGE SCALE GENOMIC DNA]</scope>
    <source>
        <strain evidence="3">ACAM 48</strain>
    </source>
</reference>
<feature type="transmembrane region" description="Helical" evidence="1">
    <location>
        <begin position="57"/>
        <end position="77"/>
    </location>
</feature>
<keyword evidence="1" id="KW-0472">Membrane</keyword>
<keyword evidence="3" id="KW-1185">Reference proteome</keyword>
<dbReference type="EMBL" id="LT670848">
    <property type="protein sequence ID" value="SHM63732.1"/>
    <property type="molecule type" value="Genomic_DNA"/>
</dbReference>
<gene>
    <name evidence="2" type="ORF">SAMN05878281_1379</name>
</gene>
<evidence type="ECO:0000313" key="2">
    <source>
        <dbReference type="EMBL" id="SHM63732.1"/>
    </source>
</evidence>
<dbReference type="OrthoDB" id="9812897at2"/>